<gene>
    <name evidence="17" type="ORF">Sango_2588600</name>
</gene>
<keyword evidence="8" id="KW-0256">Endoplasmic reticulum</keyword>
<dbReference type="GO" id="GO:0005789">
    <property type="term" value="C:endoplasmic reticulum membrane"/>
    <property type="evidence" value="ECO:0007669"/>
    <property type="project" value="UniProtKB-SubCell"/>
</dbReference>
<dbReference type="GO" id="GO:0016972">
    <property type="term" value="F:thiol oxidase activity"/>
    <property type="evidence" value="ECO:0007669"/>
    <property type="project" value="InterPro"/>
</dbReference>
<evidence type="ECO:0000256" key="5">
    <source>
        <dbReference type="ARBA" id="ARBA00022448"/>
    </source>
</evidence>
<evidence type="ECO:0000256" key="2">
    <source>
        <dbReference type="ARBA" id="ARBA00004367"/>
    </source>
</evidence>
<comment type="subunit">
    <text evidence="4">May function both as a monomer and a homodimer.</text>
</comment>
<comment type="subcellular location">
    <subcellularLocation>
        <location evidence="2">Endoplasmic reticulum membrane</location>
        <topology evidence="2">Peripheral membrane protein</topology>
        <orientation evidence="2">Lumenal side</orientation>
    </subcellularLocation>
</comment>
<dbReference type="SUPFAM" id="SSF110019">
    <property type="entry name" value="ERO1-like"/>
    <property type="match status" value="1"/>
</dbReference>
<dbReference type="EMBL" id="JACGWL010000015">
    <property type="protein sequence ID" value="KAK4387180.1"/>
    <property type="molecule type" value="Genomic_DNA"/>
</dbReference>
<keyword evidence="5" id="KW-0813">Transport</keyword>
<keyword evidence="13" id="KW-1015">Disulfide bond</keyword>
<keyword evidence="11" id="KW-0560">Oxidoreductase</keyword>
<reference evidence="17" key="1">
    <citation type="submission" date="2020-06" db="EMBL/GenBank/DDBJ databases">
        <authorList>
            <person name="Li T."/>
            <person name="Hu X."/>
            <person name="Zhang T."/>
            <person name="Song X."/>
            <person name="Zhang H."/>
            <person name="Dai N."/>
            <person name="Sheng W."/>
            <person name="Hou X."/>
            <person name="Wei L."/>
        </authorList>
    </citation>
    <scope>NUCLEOTIDE SEQUENCE</scope>
    <source>
        <strain evidence="17">K16</strain>
        <tissue evidence="17">Leaf</tissue>
    </source>
</reference>
<evidence type="ECO:0000313" key="17">
    <source>
        <dbReference type="EMBL" id="KAK4387180.1"/>
    </source>
</evidence>
<keyword evidence="16" id="KW-1133">Transmembrane helix</keyword>
<comment type="similarity">
    <text evidence="3">Belongs to the EROs family.</text>
</comment>
<sequence>MYLLRGVGMAESKAVGDKRKPRKKLKEKKSGNMKWLVIGAVVVVVVAIAMNFMVIVDHKSCQCPQVPFFFFLLFFFSLVYLVGVIELYFVFVKRFCEDSRKYTGIVEDCCCDYETVDSLNCGVLHTLLQELVRTPFFRYFKVKLWCDCPFWPDDGMCMLRDCSVCECPENEFPEPFKNPTRHGLRSDDLKCQEGKPQAAVDRTLDAQAFRGWIEVDNPWTHDDETDSSEMTYVNLQLNPERYTGYTGPSARRIWDAIYAENCPKYTSGEICPEKRVLYKLISGLHSSISIHIASEYLLDEAKNLVPRSCERNLYFTFMFVLRAVTKAADYLEQAEYNTGNLEEDLKAQSLMRQLLYNPKLQAACPIPFNEAKLWKGQSGPELKQEIQKNFRNISALMDCVGCEKCRLWGKLQVLGLGTALKILFSVDDKNPPNQPLQLQRNEVIALLNLLNRLSESINLVHEISPSIEKSMEFTSESPMQETSSWQRAQEVEGKPQYVKFIPSIAGQLLISL</sequence>
<dbReference type="PANTHER" id="PTHR12613:SF0">
    <property type="entry name" value="ERO1-LIKE PROTEIN"/>
    <property type="match status" value="1"/>
</dbReference>
<evidence type="ECO:0000256" key="9">
    <source>
        <dbReference type="ARBA" id="ARBA00022827"/>
    </source>
</evidence>
<keyword evidence="14" id="KW-0325">Glycoprotein</keyword>
<evidence type="ECO:0000313" key="18">
    <source>
        <dbReference type="Proteomes" id="UP001289374"/>
    </source>
</evidence>
<protein>
    <submittedName>
        <fullName evidence="17">Endoplasmic reticulum oxidoreductin-1</fullName>
    </submittedName>
</protein>
<evidence type="ECO:0000256" key="1">
    <source>
        <dbReference type="ARBA" id="ARBA00001974"/>
    </source>
</evidence>
<dbReference type="GO" id="GO:0034975">
    <property type="term" value="P:protein folding in endoplasmic reticulum"/>
    <property type="evidence" value="ECO:0007669"/>
    <property type="project" value="InterPro"/>
</dbReference>
<keyword evidence="6" id="KW-0285">Flavoprotein</keyword>
<reference evidence="17" key="2">
    <citation type="journal article" date="2024" name="Plant">
        <title>Genomic evolution and insights into agronomic trait innovations of Sesamum species.</title>
        <authorList>
            <person name="Miao H."/>
            <person name="Wang L."/>
            <person name="Qu L."/>
            <person name="Liu H."/>
            <person name="Sun Y."/>
            <person name="Le M."/>
            <person name="Wang Q."/>
            <person name="Wei S."/>
            <person name="Zheng Y."/>
            <person name="Lin W."/>
            <person name="Duan Y."/>
            <person name="Cao H."/>
            <person name="Xiong S."/>
            <person name="Wang X."/>
            <person name="Wei L."/>
            <person name="Li C."/>
            <person name="Ma Q."/>
            <person name="Ju M."/>
            <person name="Zhao R."/>
            <person name="Li G."/>
            <person name="Mu C."/>
            <person name="Tian Q."/>
            <person name="Mei H."/>
            <person name="Zhang T."/>
            <person name="Gao T."/>
            <person name="Zhang H."/>
        </authorList>
    </citation>
    <scope>NUCLEOTIDE SEQUENCE</scope>
    <source>
        <strain evidence="17">K16</strain>
    </source>
</reference>
<organism evidence="17 18">
    <name type="scientific">Sesamum angolense</name>
    <dbReference type="NCBI Taxonomy" id="2727404"/>
    <lineage>
        <taxon>Eukaryota</taxon>
        <taxon>Viridiplantae</taxon>
        <taxon>Streptophyta</taxon>
        <taxon>Embryophyta</taxon>
        <taxon>Tracheophyta</taxon>
        <taxon>Spermatophyta</taxon>
        <taxon>Magnoliopsida</taxon>
        <taxon>eudicotyledons</taxon>
        <taxon>Gunneridae</taxon>
        <taxon>Pentapetalae</taxon>
        <taxon>asterids</taxon>
        <taxon>lamiids</taxon>
        <taxon>Lamiales</taxon>
        <taxon>Pedaliaceae</taxon>
        <taxon>Sesamum</taxon>
    </lineage>
</organism>
<feature type="transmembrane region" description="Helical" evidence="16">
    <location>
        <begin position="68"/>
        <end position="91"/>
    </location>
</feature>
<dbReference type="GO" id="GO:0015035">
    <property type="term" value="F:protein-disulfide reductase activity"/>
    <property type="evidence" value="ECO:0007669"/>
    <property type="project" value="InterPro"/>
</dbReference>
<keyword evidence="16" id="KW-0812">Transmembrane</keyword>
<dbReference type="PANTHER" id="PTHR12613">
    <property type="entry name" value="ERO1-RELATED"/>
    <property type="match status" value="1"/>
</dbReference>
<name>A0AAE1W5H9_9LAMI</name>
<evidence type="ECO:0000256" key="6">
    <source>
        <dbReference type="ARBA" id="ARBA00022630"/>
    </source>
</evidence>
<evidence type="ECO:0000256" key="13">
    <source>
        <dbReference type="ARBA" id="ARBA00023157"/>
    </source>
</evidence>
<evidence type="ECO:0000256" key="4">
    <source>
        <dbReference type="ARBA" id="ARBA00011802"/>
    </source>
</evidence>
<accession>A0AAE1W5H9</accession>
<evidence type="ECO:0000256" key="10">
    <source>
        <dbReference type="ARBA" id="ARBA00022982"/>
    </source>
</evidence>
<keyword evidence="7" id="KW-0732">Signal</keyword>
<evidence type="ECO:0000256" key="3">
    <source>
        <dbReference type="ARBA" id="ARBA00008277"/>
    </source>
</evidence>
<keyword evidence="9" id="KW-0274">FAD</keyword>
<evidence type="ECO:0000256" key="8">
    <source>
        <dbReference type="ARBA" id="ARBA00022824"/>
    </source>
</evidence>
<feature type="transmembrane region" description="Helical" evidence="16">
    <location>
        <begin position="35"/>
        <end position="56"/>
    </location>
</feature>
<evidence type="ECO:0000256" key="11">
    <source>
        <dbReference type="ARBA" id="ARBA00023002"/>
    </source>
</evidence>
<evidence type="ECO:0000256" key="15">
    <source>
        <dbReference type="ARBA" id="ARBA00023284"/>
    </source>
</evidence>
<dbReference type="InterPro" id="IPR007266">
    <property type="entry name" value="Ero1"/>
</dbReference>
<evidence type="ECO:0000256" key="12">
    <source>
        <dbReference type="ARBA" id="ARBA00023136"/>
    </source>
</evidence>
<dbReference type="AlphaFoldDB" id="A0AAE1W5H9"/>
<dbReference type="Proteomes" id="UP001289374">
    <property type="component" value="Unassembled WGS sequence"/>
</dbReference>
<evidence type="ECO:0000256" key="14">
    <source>
        <dbReference type="ARBA" id="ARBA00023180"/>
    </source>
</evidence>
<keyword evidence="12 16" id="KW-0472">Membrane</keyword>
<comment type="cofactor">
    <cofactor evidence="1">
        <name>FAD</name>
        <dbReference type="ChEBI" id="CHEBI:57692"/>
    </cofactor>
</comment>
<dbReference type="InterPro" id="IPR037192">
    <property type="entry name" value="ERO1-like_sf"/>
</dbReference>
<keyword evidence="10" id="KW-0249">Electron transport</keyword>
<dbReference type="Pfam" id="PF04137">
    <property type="entry name" value="ERO1"/>
    <property type="match status" value="1"/>
</dbReference>
<evidence type="ECO:0000256" key="7">
    <source>
        <dbReference type="ARBA" id="ARBA00022729"/>
    </source>
</evidence>
<evidence type="ECO:0000256" key="16">
    <source>
        <dbReference type="SAM" id="Phobius"/>
    </source>
</evidence>
<keyword evidence="18" id="KW-1185">Reference proteome</keyword>
<proteinExistence type="inferred from homology"/>
<comment type="caution">
    <text evidence="17">The sequence shown here is derived from an EMBL/GenBank/DDBJ whole genome shotgun (WGS) entry which is preliminary data.</text>
</comment>
<dbReference type="GO" id="GO:0071949">
    <property type="term" value="F:FAD binding"/>
    <property type="evidence" value="ECO:0007669"/>
    <property type="project" value="InterPro"/>
</dbReference>
<keyword evidence="15" id="KW-0676">Redox-active center</keyword>